<dbReference type="RefSeq" id="WP_111179633.1">
    <property type="nucleotide sequence ID" value="NZ_POUD01000053.1"/>
</dbReference>
<dbReference type="OrthoDB" id="5195083at2"/>
<protein>
    <submittedName>
        <fullName evidence="2">Uncharacterized protein</fullName>
    </submittedName>
</protein>
<keyword evidence="1" id="KW-0472">Membrane</keyword>
<gene>
    <name evidence="2" type="ORF">C1J01_15280</name>
</gene>
<evidence type="ECO:0000256" key="1">
    <source>
        <dbReference type="SAM" id="Phobius"/>
    </source>
</evidence>
<name>A0A2W2FTX8_9ACTN</name>
<keyword evidence="1" id="KW-1133">Transmembrane helix</keyword>
<evidence type="ECO:0000313" key="3">
    <source>
        <dbReference type="Proteomes" id="UP000249304"/>
    </source>
</evidence>
<dbReference type="Proteomes" id="UP000249304">
    <property type="component" value="Unassembled WGS sequence"/>
</dbReference>
<feature type="transmembrane region" description="Helical" evidence="1">
    <location>
        <begin position="39"/>
        <end position="58"/>
    </location>
</feature>
<organism evidence="2 3">
    <name type="scientific">Nonomuraea aridisoli</name>
    <dbReference type="NCBI Taxonomy" id="2070368"/>
    <lineage>
        <taxon>Bacteria</taxon>
        <taxon>Bacillati</taxon>
        <taxon>Actinomycetota</taxon>
        <taxon>Actinomycetes</taxon>
        <taxon>Streptosporangiales</taxon>
        <taxon>Streptosporangiaceae</taxon>
        <taxon>Nonomuraea</taxon>
    </lineage>
</organism>
<accession>A0A2W2FTX8</accession>
<evidence type="ECO:0000313" key="2">
    <source>
        <dbReference type="EMBL" id="PZG18394.1"/>
    </source>
</evidence>
<feature type="transmembrane region" description="Helical" evidence="1">
    <location>
        <begin position="65"/>
        <end position="88"/>
    </location>
</feature>
<proteinExistence type="predicted"/>
<comment type="caution">
    <text evidence="2">The sequence shown here is derived from an EMBL/GenBank/DDBJ whole genome shotgun (WGS) entry which is preliminary data.</text>
</comment>
<sequence length="189" mass="20063">MSTRSLVPLAASLCAGALAVLVHHFSDSDLVLLREHLNHPFALGVLACALMTWAALGLRRRWLRAAIIVLAGLGGSAALFVGLAAAALTTAEDVGYVDGPAPYRIRLQQSTAGLGPDTVTSLSVRKDDGLLSKEWHLGCFNDDDPNDAFDSIKWTGPSSIEIRVTDGRTFPITLNPTSGRPRTTATLNC</sequence>
<dbReference type="EMBL" id="POUD01000053">
    <property type="protein sequence ID" value="PZG18394.1"/>
    <property type="molecule type" value="Genomic_DNA"/>
</dbReference>
<dbReference type="AlphaFoldDB" id="A0A2W2FTX8"/>
<reference evidence="2 3" key="1">
    <citation type="submission" date="2018-01" db="EMBL/GenBank/DDBJ databases">
        <title>Draft genome sequence of Nonomuraea sp. KC333.</title>
        <authorList>
            <person name="Sahin N."/>
            <person name="Saygin H."/>
            <person name="Ay H."/>
        </authorList>
    </citation>
    <scope>NUCLEOTIDE SEQUENCE [LARGE SCALE GENOMIC DNA]</scope>
    <source>
        <strain evidence="2 3">KC333</strain>
    </source>
</reference>
<keyword evidence="1" id="KW-0812">Transmembrane</keyword>
<keyword evidence="3" id="KW-1185">Reference proteome</keyword>